<dbReference type="PANTHER" id="PTHR46832">
    <property type="entry name" value="5'-METHYLTHIOADENOSINE/S-ADENOSYLHOMOCYSTEINE NUCLEOSIDASE"/>
    <property type="match status" value="1"/>
</dbReference>
<feature type="domain" description="Nucleoside phosphorylase" evidence="1">
    <location>
        <begin position="12"/>
        <end position="233"/>
    </location>
</feature>
<sequence>MSDAPPLALMLTALTVEYQAVRSHITDVETLVHRHGTIVEQGLLPGTSWRVALVEAGEGSLGAAALTTRMVEWLAPQAAFFVGVAGGLKPDIDVGDVVVGTKVYAIHGGKQTPTGFLVRPEAWRASYRLEQAARAALRGRTGVHFKPIASGDVVLADEASDLAAHLRAHYNDAVALDLEDAGISLAGHLSGGMDVLTIRGISDTADAGKAAAEAGGSQQLAAENAAAAAMDVLAVVAAGQRAAGPKTPAADQGTLASALVAGLAWDRPDGRVSETEHTVLRALAKKAAGTYDGRLDMAAVVDTATAATASLSAESVMGVLHSLINRNCLKQSPSGRLEVTSVGLQSIARGRTGR</sequence>
<dbReference type="EMBL" id="JBHMCY010000001">
    <property type="protein sequence ID" value="MFB9461309.1"/>
    <property type="molecule type" value="Genomic_DNA"/>
</dbReference>
<dbReference type="RefSeq" id="WP_381340435.1">
    <property type="nucleotide sequence ID" value="NZ_JBHMCY010000001.1"/>
</dbReference>
<gene>
    <name evidence="2" type="ORF">ACFF45_00805</name>
</gene>
<dbReference type="Pfam" id="PF01048">
    <property type="entry name" value="PNP_UDP_1"/>
    <property type="match status" value="1"/>
</dbReference>
<evidence type="ECO:0000313" key="2">
    <source>
        <dbReference type="EMBL" id="MFB9461309.1"/>
    </source>
</evidence>
<protein>
    <submittedName>
        <fullName evidence="2">5'-methylthioadenosine/S-adenosylhomocysteine nucleosidase</fullName>
    </submittedName>
</protein>
<dbReference type="SUPFAM" id="SSF53167">
    <property type="entry name" value="Purine and uridine phosphorylases"/>
    <property type="match status" value="1"/>
</dbReference>
<dbReference type="InterPro" id="IPR000845">
    <property type="entry name" value="Nucleoside_phosphorylase_d"/>
</dbReference>
<proteinExistence type="predicted"/>
<evidence type="ECO:0000259" key="1">
    <source>
        <dbReference type="Pfam" id="PF01048"/>
    </source>
</evidence>
<reference evidence="2 3" key="1">
    <citation type="submission" date="2024-09" db="EMBL/GenBank/DDBJ databases">
        <authorList>
            <person name="Sun Q."/>
            <person name="Mori K."/>
        </authorList>
    </citation>
    <scope>NUCLEOTIDE SEQUENCE [LARGE SCALE GENOMIC DNA]</scope>
    <source>
        <strain evidence="2 3">JCM 6917</strain>
    </source>
</reference>
<organism evidence="2 3">
    <name type="scientific">Streptomyces cinereospinus</name>
    <dbReference type="NCBI Taxonomy" id="285561"/>
    <lineage>
        <taxon>Bacteria</taxon>
        <taxon>Bacillati</taxon>
        <taxon>Actinomycetota</taxon>
        <taxon>Actinomycetes</taxon>
        <taxon>Kitasatosporales</taxon>
        <taxon>Streptomycetaceae</taxon>
        <taxon>Streptomyces</taxon>
    </lineage>
</organism>
<dbReference type="InterPro" id="IPR035994">
    <property type="entry name" value="Nucleoside_phosphorylase_sf"/>
</dbReference>
<comment type="caution">
    <text evidence="2">The sequence shown here is derived from an EMBL/GenBank/DDBJ whole genome shotgun (WGS) entry which is preliminary data.</text>
</comment>
<dbReference type="PANTHER" id="PTHR46832:SF1">
    <property type="entry name" value="5'-METHYLTHIOADENOSINE_S-ADENOSYLHOMOCYSTEINE NUCLEOSIDASE"/>
    <property type="match status" value="1"/>
</dbReference>
<dbReference type="CDD" id="cd09008">
    <property type="entry name" value="MTAN"/>
    <property type="match status" value="1"/>
</dbReference>
<dbReference type="Gene3D" id="3.40.50.1580">
    <property type="entry name" value="Nucleoside phosphorylase domain"/>
    <property type="match status" value="1"/>
</dbReference>
<keyword evidence="3" id="KW-1185">Reference proteome</keyword>
<name>A0ABV5MTH4_9ACTN</name>
<evidence type="ECO:0000313" key="3">
    <source>
        <dbReference type="Proteomes" id="UP001589709"/>
    </source>
</evidence>
<dbReference type="Proteomes" id="UP001589709">
    <property type="component" value="Unassembled WGS sequence"/>
</dbReference>
<accession>A0ABV5MTH4</accession>